<keyword evidence="3" id="KW-1185">Reference proteome</keyword>
<dbReference type="AlphaFoldDB" id="A0A1E3H598"/>
<accession>A0A1E3H598</accession>
<proteinExistence type="predicted"/>
<organism evidence="2 3">
    <name type="scientific">Methylobrevis pamukkalensis</name>
    <dbReference type="NCBI Taxonomy" id="1439726"/>
    <lineage>
        <taxon>Bacteria</taxon>
        <taxon>Pseudomonadati</taxon>
        <taxon>Pseudomonadota</taxon>
        <taxon>Alphaproteobacteria</taxon>
        <taxon>Hyphomicrobiales</taxon>
        <taxon>Pleomorphomonadaceae</taxon>
        <taxon>Methylobrevis</taxon>
    </lineage>
</organism>
<comment type="caution">
    <text evidence="2">The sequence shown here is derived from an EMBL/GenBank/DDBJ whole genome shotgun (WGS) entry which is preliminary data.</text>
</comment>
<evidence type="ECO:0000313" key="3">
    <source>
        <dbReference type="Proteomes" id="UP000094622"/>
    </source>
</evidence>
<protein>
    <submittedName>
        <fullName evidence="2">Membrane fusogenic activity</fullName>
    </submittedName>
</protein>
<dbReference type="Proteomes" id="UP000094622">
    <property type="component" value="Unassembled WGS sequence"/>
</dbReference>
<keyword evidence="1" id="KW-0175">Coiled coil</keyword>
<reference evidence="2 3" key="1">
    <citation type="submission" date="2016-07" db="EMBL/GenBank/DDBJ databases">
        <title>Draft Genome Sequence of Methylobrevis pamukkalensis PK2.</title>
        <authorList>
            <person name="Vasilenko O.V."/>
            <person name="Doronina N.V."/>
            <person name="Shmareva M.N."/>
            <person name="Tarlachkov S.V."/>
            <person name="Mustakhimov I."/>
            <person name="Trotsenko Y.A."/>
        </authorList>
    </citation>
    <scope>NUCLEOTIDE SEQUENCE [LARGE SCALE GENOMIC DNA]</scope>
    <source>
        <strain evidence="2 3">PK2</strain>
    </source>
</reference>
<sequence>MFRSQGERFVSEMDLAKREDIEIVRELAVKALAEVERLTRRIEDLEARLPTATGAGPLPDEPVDGA</sequence>
<feature type="coiled-coil region" evidence="1">
    <location>
        <begin position="21"/>
        <end position="55"/>
    </location>
</feature>
<dbReference type="EMBL" id="MCRJ01000020">
    <property type="protein sequence ID" value="ODN71492.1"/>
    <property type="molecule type" value="Genomic_DNA"/>
</dbReference>
<evidence type="ECO:0000256" key="1">
    <source>
        <dbReference type="SAM" id="Coils"/>
    </source>
</evidence>
<gene>
    <name evidence="2" type="ORF">A6302_01181</name>
</gene>
<evidence type="ECO:0000313" key="2">
    <source>
        <dbReference type="EMBL" id="ODN71492.1"/>
    </source>
</evidence>
<dbReference type="RefSeq" id="WP_425349118.1">
    <property type="nucleotide sequence ID" value="NZ_MCRJ01000020.1"/>
</dbReference>
<name>A0A1E3H598_9HYPH</name>